<gene>
    <name evidence="10" type="ORF">SAMN05444359_1206</name>
</gene>
<dbReference type="InParanoid" id="A0A1H9K9C2"/>
<dbReference type="PANTHER" id="PTHR30572">
    <property type="entry name" value="MEMBRANE COMPONENT OF TRANSPORTER-RELATED"/>
    <property type="match status" value="1"/>
</dbReference>
<comment type="subcellular location">
    <subcellularLocation>
        <location evidence="1">Cell membrane</location>
        <topology evidence="1">Multi-pass membrane protein</topology>
    </subcellularLocation>
</comment>
<evidence type="ECO:0000256" key="3">
    <source>
        <dbReference type="ARBA" id="ARBA00022692"/>
    </source>
</evidence>
<keyword evidence="5 7" id="KW-0472">Membrane</keyword>
<evidence type="ECO:0000259" key="8">
    <source>
        <dbReference type="Pfam" id="PF02687"/>
    </source>
</evidence>
<protein>
    <submittedName>
        <fullName evidence="10">Putative ABC transport system permease protein/macrolide transport system ATP-binding/permease protein</fullName>
    </submittedName>
</protein>
<keyword evidence="3 7" id="KW-0812">Transmembrane</keyword>
<dbReference type="AlphaFoldDB" id="A0A1H9K9C2"/>
<keyword evidence="2" id="KW-1003">Cell membrane</keyword>
<dbReference type="PANTHER" id="PTHR30572:SF4">
    <property type="entry name" value="ABC TRANSPORTER PERMEASE YTRF"/>
    <property type="match status" value="1"/>
</dbReference>
<feature type="domain" description="MacB-like periplasmic core" evidence="9">
    <location>
        <begin position="23"/>
        <end position="221"/>
    </location>
</feature>
<feature type="transmembrane region" description="Helical" evidence="7">
    <location>
        <begin position="338"/>
        <end position="363"/>
    </location>
</feature>
<dbReference type="InterPro" id="IPR050250">
    <property type="entry name" value="Macrolide_Exporter_MacB"/>
</dbReference>
<feature type="domain" description="ABC3 transporter permease C-terminal" evidence="8">
    <location>
        <begin position="288"/>
        <end position="408"/>
    </location>
</feature>
<keyword evidence="10" id="KW-0067">ATP-binding</keyword>
<sequence>MLQAITRAFAEAFRNLRNNFFQTFLSVLGIIIGVGALVAMLAMIDGLELFAREKIAERSSLENLVVRSQKGSSIDGIYTERDTIARLSPAVMAELQDSLPYASTGQLMSQGSTIGHTADSSKIGLRYMATTLPLLDPPADSIILHGSLFSPEAAERGDKIAFINSNLARRLLPEGDSLTEHALGQQIFLYGDSLAISGVFKAKDDDNSLAFVFPLNTLSQLAKAPKVYPDMNLALDNVHDVLPAQEFADGWLERHFANIPDATESFTQSGYLEQLAEGILVFRLVMGFLIGIAVVVGGVGVMNVLLMAITERTAEIGVRKAVGANRRNIITQFLAESVAVSAIGCVFGLILGMLVALIAAPILNMIVDDLEFKAVFTLNTLLVVGIVALVTGIIFGTYPARKAAGLDPVEAIRR</sequence>
<dbReference type="RefSeq" id="WP_090170590.1">
    <property type="nucleotide sequence ID" value="NZ_FOFB01000020.1"/>
</dbReference>
<dbReference type="Pfam" id="PF02687">
    <property type="entry name" value="FtsX"/>
    <property type="match status" value="1"/>
</dbReference>
<keyword evidence="11" id="KW-1185">Reference proteome</keyword>
<comment type="similarity">
    <text evidence="6">Belongs to the ABC-4 integral membrane protein family.</text>
</comment>
<evidence type="ECO:0000256" key="2">
    <source>
        <dbReference type="ARBA" id="ARBA00022475"/>
    </source>
</evidence>
<dbReference type="EMBL" id="FOFB01000020">
    <property type="protein sequence ID" value="SEQ95709.1"/>
    <property type="molecule type" value="Genomic_DNA"/>
</dbReference>
<feature type="transmembrane region" description="Helical" evidence="7">
    <location>
        <begin position="20"/>
        <end position="44"/>
    </location>
</feature>
<evidence type="ECO:0000259" key="9">
    <source>
        <dbReference type="Pfam" id="PF12704"/>
    </source>
</evidence>
<dbReference type="STRING" id="478744.SAMN05444359_1206"/>
<dbReference type="GO" id="GO:0022857">
    <property type="term" value="F:transmembrane transporter activity"/>
    <property type="evidence" value="ECO:0007669"/>
    <property type="project" value="TreeGrafter"/>
</dbReference>
<evidence type="ECO:0000256" key="4">
    <source>
        <dbReference type="ARBA" id="ARBA00022989"/>
    </source>
</evidence>
<dbReference type="Proteomes" id="UP000199021">
    <property type="component" value="Unassembled WGS sequence"/>
</dbReference>
<feature type="transmembrane region" description="Helical" evidence="7">
    <location>
        <begin position="284"/>
        <end position="309"/>
    </location>
</feature>
<feature type="transmembrane region" description="Helical" evidence="7">
    <location>
        <begin position="375"/>
        <end position="398"/>
    </location>
</feature>
<reference evidence="11" key="1">
    <citation type="submission" date="2016-10" db="EMBL/GenBank/DDBJ databases">
        <authorList>
            <person name="Varghese N."/>
            <person name="Submissions S."/>
        </authorList>
    </citation>
    <scope>NUCLEOTIDE SEQUENCE [LARGE SCALE GENOMIC DNA]</scope>
    <source>
        <strain evidence="11">DSM 24740</strain>
    </source>
</reference>
<organism evidence="10 11">
    <name type="scientific">Neolewinella agarilytica</name>
    <dbReference type="NCBI Taxonomy" id="478744"/>
    <lineage>
        <taxon>Bacteria</taxon>
        <taxon>Pseudomonadati</taxon>
        <taxon>Bacteroidota</taxon>
        <taxon>Saprospiria</taxon>
        <taxon>Saprospirales</taxon>
        <taxon>Lewinellaceae</taxon>
        <taxon>Neolewinella</taxon>
    </lineage>
</organism>
<evidence type="ECO:0000256" key="1">
    <source>
        <dbReference type="ARBA" id="ARBA00004651"/>
    </source>
</evidence>
<dbReference type="Pfam" id="PF12704">
    <property type="entry name" value="MacB_PCD"/>
    <property type="match status" value="1"/>
</dbReference>
<dbReference type="GO" id="GO:0005886">
    <property type="term" value="C:plasma membrane"/>
    <property type="evidence" value="ECO:0007669"/>
    <property type="project" value="UniProtKB-SubCell"/>
</dbReference>
<evidence type="ECO:0000256" key="6">
    <source>
        <dbReference type="ARBA" id="ARBA00038076"/>
    </source>
</evidence>
<accession>A0A1H9K9C2</accession>
<dbReference type="InterPro" id="IPR003838">
    <property type="entry name" value="ABC3_permease_C"/>
</dbReference>
<proteinExistence type="inferred from homology"/>
<dbReference type="InterPro" id="IPR025857">
    <property type="entry name" value="MacB_PCD"/>
</dbReference>
<keyword evidence="4 7" id="KW-1133">Transmembrane helix</keyword>
<dbReference type="OrthoDB" id="9770036at2"/>
<evidence type="ECO:0000256" key="7">
    <source>
        <dbReference type="SAM" id="Phobius"/>
    </source>
</evidence>
<name>A0A1H9K9C2_9BACT</name>
<evidence type="ECO:0000313" key="11">
    <source>
        <dbReference type="Proteomes" id="UP000199021"/>
    </source>
</evidence>
<evidence type="ECO:0000313" key="10">
    <source>
        <dbReference type="EMBL" id="SEQ95709.1"/>
    </source>
</evidence>
<keyword evidence="10" id="KW-0547">Nucleotide-binding</keyword>
<evidence type="ECO:0000256" key="5">
    <source>
        <dbReference type="ARBA" id="ARBA00023136"/>
    </source>
</evidence>
<dbReference type="GO" id="GO:0005524">
    <property type="term" value="F:ATP binding"/>
    <property type="evidence" value="ECO:0007669"/>
    <property type="project" value="UniProtKB-KW"/>
</dbReference>